<keyword evidence="4 5" id="KW-0720">Serine protease</keyword>
<feature type="domain" description="Peptidase S8/S53" evidence="7">
    <location>
        <begin position="127"/>
        <end position="316"/>
    </location>
</feature>
<feature type="active site" description="Charge relay system" evidence="5">
    <location>
        <position position="1120"/>
    </location>
</feature>
<dbReference type="PROSITE" id="PS51892">
    <property type="entry name" value="SUBTILASE"/>
    <property type="match status" value="2"/>
</dbReference>
<dbReference type="InterPro" id="IPR041365">
    <property type="entry name" value="CspB_prodomain"/>
</dbReference>
<dbReference type="InterPro" id="IPR023828">
    <property type="entry name" value="Peptidase_S8_Ser-AS"/>
</dbReference>
<dbReference type="Gene3D" id="2.60.120.1290">
    <property type="match status" value="2"/>
</dbReference>
<evidence type="ECO:0000313" key="10">
    <source>
        <dbReference type="Proteomes" id="UP000640335"/>
    </source>
</evidence>
<reference evidence="9 10" key="1">
    <citation type="submission" date="2020-08" db="EMBL/GenBank/DDBJ databases">
        <title>A Genomic Blueprint of the Chicken Gut Microbiome.</title>
        <authorList>
            <person name="Gilroy R."/>
            <person name="Ravi A."/>
            <person name="Getino M."/>
            <person name="Pursley I."/>
            <person name="Horton D.L."/>
            <person name="Alikhan N.-F."/>
            <person name="Baker D."/>
            <person name="Gharbi K."/>
            <person name="Hall N."/>
            <person name="Watson M."/>
            <person name="Adriaenssens E.M."/>
            <person name="Foster-Nyarko E."/>
            <person name="Jarju S."/>
            <person name="Secka A."/>
            <person name="Antonio M."/>
            <person name="Oren A."/>
            <person name="Chaudhuri R."/>
            <person name="La Ragione R.M."/>
            <person name="Hildebrand F."/>
            <person name="Pallen M.J."/>
        </authorList>
    </citation>
    <scope>NUCLEOTIDE SEQUENCE [LARGE SCALE GENOMIC DNA]</scope>
    <source>
        <strain evidence="9 10">Sa3CUN1</strain>
    </source>
</reference>
<dbReference type="InterPro" id="IPR015500">
    <property type="entry name" value="Peptidase_S8_subtilisin-rel"/>
</dbReference>
<dbReference type="InterPro" id="IPR000209">
    <property type="entry name" value="Peptidase_S8/S53_dom"/>
</dbReference>
<dbReference type="Proteomes" id="UP000640335">
    <property type="component" value="Unassembled WGS sequence"/>
</dbReference>
<dbReference type="Pfam" id="PF18425">
    <property type="entry name" value="CspB_prodomain"/>
    <property type="match status" value="1"/>
</dbReference>
<feature type="active site" description="Charge relay system" evidence="5">
    <location>
        <position position="194"/>
    </location>
</feature>
<dbReference type="Gene3D" id="3.40.50.200">
    <property type="entry name" value="Peptidase S8/S53 domain"/>
    <property type="match status" value="2"/>
</dbReference>
<evidence type="ECO:0000256" key="4">
    <source>
        <dbReference type="ARBA" id="ARBA00022825"/>
    </source>
</evidence>
<evidence type="ECO:0000256" key="6">
    <source>
        <dbReference type="RuleBase" id="RU003355"/>
    </source>
</evidence>
<keyword evidence="3 5" id="KW-0378">Hydrolase</keyword>
<accession>A0ABR8Q588</accession>
<dbReference type="InterPro" id="IPR023827">
    <property type="entry name" value="Peptidase_S8_Asp-AS"/>
</dbReference>
<dbReference type="PRINTS" id="PR00723">
    <property type="entry name" value="SUBTILISIN"/>
</dbReference>
<feature type="active site" description="Charge relay system" evidence="5">
    <location>
        <position position="502"/>
    </location>
</feature>
<feature type="active site" description="Charge relay system" evidence="5">
    <location>
        <position position="797"/>
    </location>
</feature>
<dbReference type="InterPro" id="IPR022398">
    <property type="entry name" value="Peptidase_S8_His-AS"/>
</dbReference>
<gene>
    <name evidence="9" type="ORF">H9660_10520</name>
</gene>
<evidence type="ECO:0000259" key="7">
    <source>
        <dbReference type="Pfam" id="PF00082"/>
    </source>
</evidence>
<feature type="active site" description="Charge relay system" evidence="5">
    <location>
        <position position="725"/>
    </location>
</feature>
<feature type="domain" description="Peptidase S8/S53" evidence="7">
    <location>
        <begin position="436"/>
        <end position="544"/>
    </location>
</feature>
<dbReference type="InterPro" id="IPR034045">
    <property type="entry name" value="Pep_S8_CspA-like"/>
</dbReference>
<dbReference type="PANTHER" id="PTHR43806:SF11">
    <property type="entry name" value="CEREVISIN-RELATED"/>
    <property type="match status" value="1"/>
</dbReference>
<dbReference type="PROSITE" id="PS00138">
    <property type="entry name" value="SUBTILASE_SER"/>
    <property type="match status" value="1"/>
</dbReference>
<comment type="caution">
    <text evidence="9">The sequence shown here is derived from an EMBL/GenBank/DDBJ whole genome shotgun (WGS) entry which is preliminary data.</text>
</comment>
<dbReference type="SUPFAM" id="SSF52743">
    <property type="entry name" value="Subtilisin-like"/>
    <property type="match status" value="2"/>
</dbReference>
<proteinExistence type="inferred from homology"/>
<sequence length="1216" mass="132764">MINIENTFQNNINYGLGLIKNIPKDLLGKLGINFSMNNENGNMIEVSIISGDTPENVRKIVEDLGGNYYDLGYGFGIVTIPFNNLLKLANSKSIQYIELPKQLFTTDDQSNRAACVNIASDTYGIQGEGILIGFIDTGIDYTHPAFRNEDGTTRIDYIYDLSTGGNIYNRENINNALKNPDPYSIVPSYDIAEHGTHVAGIACAGGNINSRYYGVAPKSSIAMVKSSRGNFSLSSNIMKGLKFLIDAGKELNKPLVVNISLSTNDGAHNGTSLLEQYISTISTLERVTIVIAAGNEGDTAHHIGGELNKENNISINVAADEPGLVLNLYKPVLSDISINIISPTAANSGEVVVREGYYEGNIGLDRYVVYYSGPKPFDIIGEITVAIMTNGQYISSGQWEVRINLLNDYSGVYDMWLPISEGLNINTKFLQPTVLNTLGIPATVTNVISVGSYNYLTNNISPFSGRGKRTIYQPIRPDLVAPGEGIISAAPNRSFDSKTGTSMATPHVAGIAGLMMECGILRRNDPYLYGERLKYYLVTSARRTRTDIIYPDPSWGYGEVCLYNAIGRLIEDIGFSARYRGGKGNMDDEIKGYRENDYKVLGDEQSNINPTLNDSLNRLEQTPSSEDNEAVGFFIEYASLDELKNIYEIPGASVVVLDPNYAVLFIPFNRVSEIQPYIKEIAAIEVPPIYTLEQLSPIEASGAPLFHNNPFLQLTGSGVVIGIVDTGIDYLNREFMNEDDTTRILSIWDQTIDSGQDIYGAKFGTEYKEDEINRAIQTSKSGGDPYSIVNTRDEIGHGTTVASLAGAKGYNADVTGAAPNCSFAVVKLREAPRVLQEYAGISTAGVGRYAGVEIVLGIRYLSRLASEIKKPMVICIPLGTNTGAHDGTNDVESSIDVVSNQIGVICVTGTGNQGDTDTHTEGRFTKAGEIRNLEVRIGKAQKDLNFQIYIQQPDKVSLGIVSPSGEVIEKIPVRLNRVENINFIYEGTKMRISYLYPDPITGAEVISIAARGLREGIWQFRLYGDYIVDGRYWSWLPQRSLLDEDTKFLSPSQYITLTMPGTAKAAIVSAYYNQTNNSTVGQSGRGFTRDGRIKPDIAAGGINGIVTTPGGGTKTVSGSSVATAITAGCCALILQWGIVDGNDRKMYWTEVRSYLIRGTTMRVGETYPNEQWGYGALNIKGVFDAIRENLSGGVGKTRGYQEYNIGKLFIRIPSDL</sequence>
<evidence type="ECO:0000259" key="8">
    <source>
        <dbReference type="Pfam" id="PF18425"/>
    </source>
</evidence>
<dbReference type="RefSeq" id="WP_191750339.1">
    <property type="nucleotide sequence ID" value="NZ_JACSQZ010000037.1"/>
</dbReference>
<dbReference type="Gene3D" id="3.30.70.2980">
    <property type="match status" value="1"/>
</dbReference>
<dbReference type="PANTHER" id="PTHR43806">
    <property type="entry name" value="PEPTIDASE S8"/>
    <property type="match status" value="1"/>
</dbReference>
<keyword evidence="2 5" id="KW-0645">Protease</keyword>
<feature type="domain" description="Peptidase S8/S53" evidence="7">
    <location>
        <begin position="716"/>
        <end position="914"/>
    </location>
</feature>
<name>A0ABR8Q588_9CLOT</name>
<comment type="similarity">
    <text evidence="1 5 6">Belongs to the peptidase S8 family.</text>
</comment>
<evidence type="ECO:0000256" key="5">
    <source>
        <dbReference type="PROSITE-ProRule" id="PRU01240"/>
    </source>
</evidence>
<feature type="active site" description="Charge relay system" evidence="5">
    <location>
        <position position="136"/>
    </location>
</feature>
<evidence type="ECO:0000256" key="2">
    <source>
        <dbReference type="ARBA" id="ARBA00022670"/>
    </source>
</evidence>
<dbReference type="Pfam" id="PF00082">
    <property type="entry name" value="Peptidase_S8"/>
    <property type="match status" value="4"/>
</dbReference>
<keyword evidence="10" id="KW-1185">Reference proteome</keyword>
<evidence type="ECO:0000313" key="9">
    <source>
        <dbReference type="EMBL" id="MBD7915578.1"/>
    </source>
</evidence>
<feature type="domain" description="Csp protease B prodomain" evidence="8">
    <location>
        <begin position="11"/>
        <end position="101"/>
    </location>
</feature>
<dbReference type="PROSITE" id="PS00136">
    <property type="entry name" value="SUBTILASE_ASP"/>
    <property type="match status" value="2"/>
</dbReference>
<dbReference type="InterPro" id="IPR036852">
    <property type="entry name" value="Peptidase_S8/S53_dom_sf"/>
</dbReference>
<evidence type="ECO:0000256" key="1">
    <source>
        <dbReference type="ARBA" id="ARBA00011073"/>
    </source>
</evidence>
<dbReference type="PROSITE" id="PS00137">
    <property type="entry name" value="SUBTILASE_HIS"/>
    <property type="match status" value="2"/>
</dbReference>
<dbReference type="InterPro" id="IPR050131">
    <property type="entry name" value="Peptidase_S8_subtilisin-like"/>
</dbReference>
<evidence type="ECO:0000256" key="3">
    <source>
        <dbReference type="ARBA" id="ARBA00022801"/>
    </source>
</evidence>
<feature type="domain" description="Peptidase S8/S53" evidence="7">
    <location>
        <begin position="1056"/>
        <end position="1175"/>
    </location>
</feature>
<dbReference type="EMBL" id="JACSQZ010000037">
    <property type="protein sequence ID" value="MBD7915578.1"/>
    <property type="molecule type" value="Genomic_DNA"/>
</dbReference>
<protein>
    <submittedName>
        <fullName evidence="9">S8 family peptidase</fullName>
    </submittedName>
</protein>
<organism evidence="9 10">
    <name type="scientific">Clostridium gallinarum</name>
    <dbReference type="NCBI Taxonomy" id="2762246"/>
    <lineage>
        <taxon>Bacteria</taxon>
        <taxon>Bacillati</taxon>
        <taxon>Bacillota</taxon>
        <taxon>Clostridia</taxon>
        <taxon>Eubacteriales</taxon>
        <taxon>Clostridiaceae</taxon>
        <taxon>Clostridium</taxon>
    </lineage>
</organism>
<dbReference type="CDD" id="cd07478">
    <property type="entry name" value="Peptidases_S8_CspA-like"/>
    <property type="match status" value="2"/>
</dbReference>